<dbReference type="Proteomes" id="UP000515121">
    <property type="component" value="Unplaced"/>
</dbReference>
<organism evidence="14 17">
    <name type="scientific">Durio zibethinus</name>
    <name type="common">Durian</name>
    <dbReference type="NCBI Taxonomy" id="66656"/>
    <lineage>
        <taxon>Eukaryota</taxon>
        <taxon>Viridiplantae</taxon>
        <taxon>Streptophyta</taxon>
        <taxon>Embryophyta</taxon>
        <taxon>Tracheophyta</taxon>
        <taxon>Spermatophyta</taxon>
        <taxon>Magnoliopsida</taxon>
        <taxon>eudicotyledons</taxon>
        <taxon>Gunneridae</taxon>
        <taxon>Pentapetalae</taxon>
        <taxon>rosids</taxon>
        <taxon>malvids</taxon>
        <taxon>Malvales</taxon>
        <taxon>Malvaceae</taxon>
        <taxon>Helicteroideae</taxon>
        <taxon>Durio</taxon>
    </lineage>
</organism>
<dbReference type="RefSeq" id="XP_022718459.1">
    <property type="nucleotide sequence ID" value="XM_022862724.1"/>
</dbReference>
<comment type="cofactor">
    <cofactor evidence="1">
        <name>Mn(2+)</name>
        <dbReference type="ChEBI" id="CHEBI:29035"/>
    </cofactor>
</comment>
<dbReference type="Pfam" id="PF00481">
    <property type="entry name" value="PP2C"/>
    <property type="match status" value="1"/>
</dbReference>
<evidence type="ECO:0000256" key="11">
    <source>
        <dbReference type="ARBA" id="ARBA00048336"/>
    </source>
</evidence>
<protein>
    <recommendedName>
        <fullName evidence="4">protein-serine/threonine phosphatase</fullName>
        <ecNumber evidence="4">3.1.3.16</ecNumber>
    </recommendedName>
</protein>
<dbReference type="GO" id="GO:0046872">
    <property type="term" value="F:metal ion binding"/>
    <property type="evidence" value="ECO:0007669"/>
    <property type="project" value="UniProtKB-KW"/>
</dbReference>
<dbReference type="KEGG" id="dzi:111276832"/>
<keyword evidence="9" id="KW-0464">Manganese</keyword>
<evidence type="ECO:0000256" key="6">
    <source>
        <dbReference type="ARBA" id="ARBA00022801"/>
    </source>
</evidence>
<comment type="catalytic activity">
    <reaction evidence="11">
        <text>O-phospho-L-threonyl-[protein] + H2O = L-threonyl-[protein] + phosphate</text>
        <dbReference type="Rhea" id="RHEA:47004"/>
        <dbReference type="Rhea" id="RHEA-COMP:11060"/>
        <dbReference type="Rhea" id="RHEA-COMP:11605"/>
        <dbReference type="ChEBI" id="CHEBI:15377"/>
        <dbReference type="ChEBI" id="CHEBI:30013"/>
        <dbReference type="ChEBI" id="CHEBI:43474"/>
        <dbReference type="ChEBI" id="CHEBI:61977"/>
        <dbReference type="EC" id="3.1.3.16"/>
    </reaction>
</comment>
<feature type="domain" description="PPM-type phosphatase" evidence="13">
    <location>
        <begin position="63"/>
        <end position="382"/>
    </location>
</feature>
<evidence type="ECO:0000313" key="16">
    <source>
        <dbReference type="RefSeq" id="XP_022718459.1"/>
    </source>
</evidence>
<gene>
    <name evidence="15 16 17" type="primary">LOC111276832</name>
</gene>
<evidence type="ECO:0000256" key="5">
    <source>
        <dbReference type="ARBA" id="ARBA00022723"/>
    </source>
</evidence>
<evidence type="ECO:0000256" key="2">
    <source>
        <dbReference type="ARBA" id="ARBA00001946"/>
    </source>
</evidence>
<feature type="compositionally biased region" description="Low complexity" evidence="12">
    <location>
        <begin position="9"/>
        <end position="20"/>
    </location>
</feature>
<reference evidence="15 16" key="1">
    <citation type="submission" date="2025-04" db="UniProtKB">
        <authorList>
            <consortium name="RefSeq"/>
        </authorList>
    </citation>
    <scope>IDENTIFICATION</scope>
    <source>
        <tissue evidence="15 16">Fruit stalk</tissue>
    </source>
</reference>
<evidence type="ECO:0000313" key="15">
    <source>
        <dbReference type="RefSeq" id="XP_022718458.1"/>
    </source>
</evidence>
<accession>A0A6P5WQS4</accession>
<keyword evidence="5" id="KW-0479">Metal-binding</keyword>
<evidence type="ECO:0000313" key="17">
    <source>
        <dbReference type="RefSeq" id="XP_022718460.1"/>
    </source>
</evidence>
<dbReference type="GO" id="GO:0004722">
    <property type="term" value="F:protein serine/threonine phosphatase activity"/>
    <property type="evidence" value="ECO:0007669"/>
    <property type="project" value="UniProtKB-EC"/>
</dbReference>
<evidence type="ECO:0000256" key="10">
    <source>
        <dbReference type="ARBA" id="ARBA00047761"/>
    </source>
</evidence>
<comment type="cofactor">
    <cofactor evidence="2">
        <name>Mg(2+)</name>
        <dbReference type="ChEBI" id="CHEBI:18420"/>
    </cofactor>
</comment>
<sequence>MGSCLSAESRSPLPGSPSSPHLAYMKRRNSRKRPGSRNSFDYRKEEPLHRIPGRLFLNGSSDVASLFTQQGKKGTNQDAMIVWENFGSRTDTVFCGVFDGHGPYGHMVAKSVRDHLPLKLSAHWEVNISSEDVLREISLNTAGSMNSEDTAFVSADEESRASVDLEETEKHPEIFQTLKESFLKAFKVMDRELRMHAHIDCFCSGTTAVTLLKQGPYLVIGNVGDSRAVLGTRDKDNSLTAVQLTVDLKPNLPAEAERIKKCKGRVFALKDEPEVARVWLPNNDSPGLAMARAFGDFCLKDFGLISVPEISYHRLSEKDEFIVLATDGIWDVLSNNEVVDIVASAPASTAAARALVESAVRAWRYKYPTSKVDDCAVVCLFLDSNSNNLSTASKAKTKVLPTLVAQFDNNSEKDNNLDILTTLNRSGAAGTGEVLLPEGNEDSSKQEEMNSDVGIEWSALEGVSRVNTLLNLPRFIPGKEDKKAAGGTKARK</sequence>
<dbReference type="FunFam" id="3.60.40.10:FF:000024">
    <property type="entry name" value="probable protein phosphatase 2C 33"/>
    <property type="match status" value="1"/>
</dbReference>
<name>A0A6P5WQS4_DURZI</name>
<dbReference type="GeneID" id="111276832"/>
<keyword evidence="6" id="KW-0378">Hydrolase</keyword>
<dbReference type="AlphaFoldDB" id="A0A6P5WQS4"/>
<keyword evidence="8" id="KW-0904">Protein phosphatase</keyword>
<evidence type="ECO:0000256" key="12">
    <source>
        <dbReference type="SAM" id="MobiDB-lite"/>
    </source>
</evidence>
<dbReference type="SUPFAM" id="SSF81606">
    <property type="entry name" value="PP2C-like"/>
    <property type="match status" value="1"/>
</dbReference>
<evidence type="ECO:0000256" key="8">
    <source>
        <dbReference type="ARBA" id="ARBA00022912"/>
    </source>
</evidence>
<feature type="compositionally biased region" description="Basic residues" evidence="12">
    <location>
        <begin position="24"/>
        <end position="35"/>
    </location>
</feature>
<dbReference type="SMART" id="SM00332">
    <property type="entry name" value="PP2Cc"/>
    <property type="match status" value="1"/>
</dbReference>
<dbReference type="RefSeq" id="XP_022718458.1">
    <property type="nucleotide sequence ID" value="XM_022862723.1"/>
</dbReference>
<dbReference type="PROSITE" id="PS51746">
    <property type="entry name" value="PPM_2"/>
    <property type="match status" value="1"/>
</dbReference>
<evidence type="ECO:0000259" key="13">
    <source>
        <dbReference type="PROSITE" id="PS51746"/>
    </source>
</evidence>
<dbReference type="OrthoDB" id="10264738at2759"/>
<evidence type="ECO:0000313" key="14">
    <source>
        <dbReference type="Proteomes" id="UP000515121"/>
    </source>
</evidence>
<dbReference type="PANTHER" id="PTHR47992">
    <property type="entry name" value="PROTEIN PHOSPHATASE"/>
    <property type="match status" value="1"/>
</dbReference>
<proteinExistence type="inferred from homology"/>
<evidence type="ECO:0000256" key="1">
    <source>
        <dbReference type="ARBA" id="ARBA00001936"/>
    </source>
</evidence>
<evidence type="ECO:0000256" key="4">
    <source>
        <dbReference type="ARBA" id="ARBA00013081"/>
    </source>
</evidence>
<dbReference type="InterPro" id="IPR015655">
    <property type="entry name" value="PP2C"/>
</dbReference>
<dbReference type="RefSeq" id="XP_022718460.1">
    <property type="nucleotide sequence ID" value="XM_022862725.1"/>
</dbReference>
<comment type="catalytic activity">
    <reaction evidence="10">
        <text>O-phospho-L-seryl-[protein] + H2O = L-seryl-[protein] + phosphate</text>
        <dbReference type="Rhea" id="RHEA:20629"/>
        <dbReference type="Rhea" id="RHEA-COMP:9863"/>
        <dbReference type="Rhea" id="RHEA-COMP:11604"/>
        <dbReference type="ChEBI" id="CHEBI:15377"/>
        <dbReference type="ChEBI" id="CHEBI:29999"/>
        <dbReference type="ChEBI" id="CHEBI:43474"/>
        <dbReference type="ChEBI" id="CHEBI:83421"/>
        <dbReference type="EC" id="3.1.3.16"/>
    </reaction>
</comment>
<evidence type="ECO:0000256" key="3">
    <source>
        <dbReference type="ARBA" id="ARBA00006702"/>
    </source>
</evidence>
<evidence type="ECO:0000256" key="9">
    <source>
        <dbReference type="ARBA" id="ARBA00023211"/>
    </source>
</evidence>
<dbReference type="CDD" id="cd00143">
    <property type="entry name" value="PP2Cc"/>
    <property type="match status" value="1"/>
</dbReference>
<keyword evidence="7" id="KW-0460">Magnesium</keyword>
<dbReference type="Gene3D" id="3.60.40.10">
    <property type="entry name" value="PPM-type phosphatase domain"/>
    <property type="match status" value="1"/>
</dbReference>
<feature type="region of interest" description="Disordered" evidence="12">
    <location>
        <begin position="1"/>
        <end position="44"/>
    </location>
</feature>
<evidence type="ECO:0000256" key="7">
    <source>
        <dbReference type="ARBA" id="ARBA00022842"/>
    </source>
</evidence>
<dbReference type="InterPro" id="IPR036457">
    <property type="entry name" value="PPM-type-like_dom_sf"/>
</dbReference>
<dbReference type="InterPro" id="IPR001932">
    <property type="entry name" value="PPM-type_phosphatase-like_dom"/>
</dbReference>
<dbReference type="EC" id="3.1.3.16" evidence="4"/>
<keyword evidence="14" id="KW-1185">Reference proteome</keyword>
<comment type="similarity">
    <text evidence="3">Belongs to the PP2C family.</text>
</comment>